<dbReference type="SUPFAM" id="SSF55874">
    <property type="entry name" value="ATPase domain of HSP90 chaperone/DNA topoisomerase II/histidine kinase"/>
    <property type="match status" value="1"/>
</dbReference>
<gene>
    <name evidence="5" type="ORF">U14_03111</name>
</gene>
<dbReference type="PRINTS" id="PR00344">
    <property type="entry name" value="BCTRLSENSOR"/>
</dbReference>
<dbReference type="PROSITE" id="PS50109">
    <property type="entry name" value="HIS_KIN"/>
    <property type="match status" value="1"/>
</dbReference>
<dbReference type="Gene3D" id="3.30.565.10">
    <property type="entry name" value="Histidine kinase-like ATPase, C-terminal domain"/>
    <property type="match status" value="1"/>
</dbReference>
<dbReference type="SUPFAM" id="SSF47384">
    <property type="entry name" value="Homodimeric domain of signal transducing histidine kinase"/>
    <property type="match status" value="1"/>
</dbReference>
<dbReference type="Pfam" id="PF02518">
    <property type="entry name" value="HATPase_c"/>
    <property type="match status" value="1"/>
</dbReference>
<evidence type="ECO:0000313" key="5">
    <source>
        <dbReference type="EMBL" id="GAK51865.1"/>
    </source>
</evidence>
<dbReference type="PANTHER" id="PTHR43547:SF2">
    <property type="entry name" value="HYBRID SIGNAL TRANSDUCTION HISTIDINE KINASE C"/>
    <property type="match status" value="1"/>
</dbReference>
<feature type="domain" description="Histidine kinase" evidence="4">
    <location>
        <begin position="36"/>
        <end position="257"/>
    </location>
</feature>
<dbReference type="InterPro" id="IPR004358">
    <property type="entry name" value="Sig_transdc_His_kin-like_C"/>
</dbReference>
<dbReference type="Proteomes" id="UP000030700">
    <property type="component" value="Unassembled WGS sequence"/>
</dbReference>
<evidence type="ECO:0000256" key="1">
    <source>
        <dbReference type="ARBA" id="ARBA00000085"/>
    </source>
</evidence>
<proteinExistence type="predicted"/>
<dbReference type="EMBL" id="DF820457">
    <property type="protein sequence ID" value="GAK51865.1"/>
    <property type="molecule type" value="Genomic_DNA"/>
</dbReference>
<dbReference type="InterPro" id="IPR003594">
    <property type="entry name" value="HATPase_dom"/>
</dbReference>
<dbReference type="PANTHER" id="PTHR43547">
    <property type="entry name" value="TWO-COMPONENT HISTIDINE KINASE"/>
    <property type="match status" value="1"/>
</dbReference>
<name>A0A081BN99_9BACT</name>
<dbReference type="HOGENOM" id="CLU_796102_0_0_0"/>
<dbReference type="InterPro" id="IPR036890">
    <property type="entry name" value="HATPase_C_sf"/>
</dbReference>
<dbReference type="Gene3D" id="1.10.287.130">
    <property type="match status" value="1"/>
</dbReference>
<accession>A0A081BN99</accession>
<keyword evidence="3" id="KW-0597">Phosphoprotein</keyword>
<evidence type="ECO:0000256" key="3">
    <source>
        <dbReference type="ARBA" id="ARBA00022553"/>
    </source>
</evidence>
<dbReference type="STRING" id="1499966.U14_03111"/>
<protein>
    <recommendedName>
        <fullName evidence="2">histidine kinase</fullName>
        <ecNumber evidence="2">2.7.13.3</ecNumber>
    </recommendedName>
</protein>
<organism evidence="5 6">
    <name type="scientific">Candidatus Moduliflexus flocculans</name>
    <dbReference type="NCBI Taxonomy" id="1499966"/>
    <lineage>
        <taxon>Bacteria</taxon>
        <taxon>Candidatus Moduliflexota</taxon>
        <taxon>Candidatus Moduliflexia</taxon>
        <taxon>Candidatus Moduliflexales</taxon>
        <taxon>Candidatus Moduliflexaceae</taxon>
    </lineage>
</organism>
<dbReference type="SMART" id="SM00387">
    <property type="entry name" value="HATPase_c"/>
    <property type="match status" value="1"/>
</dbReference>
<dbReference type="SMART" id="SM00388">
    <property type="entry name" value="HisKA"/>
    <property type="match status" value="1"/>
</dbReference>
<dbReference type="GO" id="GO:0000155">
    <property type="term" value="F:phosphorelay sensor kinase activity"/>
    <property type="evidence" value="ECO:0007669"/>
    <property type="project" value="InterPro"/>
</dbReference>
<sequence length="348" mass="39621">MRLKNDELQLALERERVLLERERKLTEDLRMSLSLSLPHELRTPLNAVLGFSELLMQSPEASTIEQIRQYGKNIYDGGRRLERIVENSLFYAKLQVIMYTSGESRSRSFAESFDAGEVILDIIQQQAESFRRQGDLIADLLHANLRISSGNFTKILLELLNNAFKFSKPGTPVRVAMRLSNAHCVVQINDHGRGMTSEQIAEIGAYMQFDRRRHEQQGIGLGLIVASLLTQLEGGRLSIESIVEHGTTITLAFPCEEQREQTAKGSFTYQGKEFEFPGLVPPPTERLEQLRKSVVIGDILNVQKQIEEIKNLDSQYVAFAEKLYPLARDLNISAIEQILQHYLGEREY</sequence>
<comment type="catalytic activity">
    <reaction evidence="1">
        <text>ATP + protein L-histidine = ADP + protein N-phospho-L-histidine.</text>
        <dbReference type="EC" id="2.7.13.3"/>
    </reaction>
</comment>
<evidence type="ECO:0000313" key="6">
    <source>
        <dbReference type="Proteomes" id="UP000030700"/>
    </source>
</evidence>
<evidence type="ECO:0000256" key="2">
    <source>
        <dbReference type="ARBA" id="ARBA00012438"/>
    </source>
</evidence>
<dbReference type="InterPro" id="IPR005467">
    <property type="entry name" value="His_kinase_dom"/>
</dbReference>
<dbReference type="AlphaFoldDB" id="A0A081BN99"/>
<dbReference type="InterPro" id="IPR036097">
    <property type="entry name" value="HisK_dim/P_sf"/>
</dbReference>
<dbReference type="EC" id="2.7.13.3" evidence="2"/>
<keyword evidence="6" id="KW-1185">Reference proteome</keyword>
<evidence type="ECO:0000259" key="4">
    <source>
        <dbReference type="PROSITE" id="PS50109"/>
    </source>
</evidence>
<dbReference type="Pfam" id="PF00512">
    <property type="entry name" value="HisKA"/>
    <property type="match status" value="1"/>
</dbReference>
<reference evidence="5 6" key="1">
    <citation type="journal article" date="2015" name="PeerJ">
        <title>First genomic representation of candidate bacterial phylum KSB3 points to enhanced environmental sensing as a trigger of wastewater bulking.</title>
        <authorList>
            <person name="Sekiguchi Y."/>
            <person name="Ohashi A."/>
            <person name="Parks D.H."/>
            <person name="Yamauchi T."/>
            <person name="Tyson G.W."/>
            <person name="Hugenholtz P."/>
        </authorList>
    </citation>
    <scope>NUCLEOTIDE SEQUENCE [LARGE SCALE GENOMIC DNA]</scope>
</reference>
<dbReference type="InterPro" id="IPR003661">
    <property type="entry name" value="HisK_dim/P_dom"/>
</dbReference>
<dbReference type="CDD" id="cd00082">
    <property type="entry name" value="HisKA"/>
    <property type="match status" value="1"/>
</dbReference>